<dbReference type="EMBL" id="PFSC01000075">
    <property type="protein sequence ID" value="PJC32638.1"/>
    <property type="molecule type" value="Genomic_DNA"/>
</dbReference>
<evidence type="ECO:0000256" key="3">
    <source>
        <dbReference type="ARBA" id="ARBA00022722"/>
    </source>
</evidence>
<gene>
    <name evidence="8" type="ORF">CO051_02825</name>
</gene>
<evidence type="ECO:0000313" key="8">
    <source>
        <dbReference type="EMBL" id="PJC32638.1"/>
    </source>
</evidence>
<dbReference type="InterPro" id="IPR023091">
    <property type="entry name" value="MetalPrtase_cat_dom_sf_prd"/>
</dbReference>
<evidence type="ECO:0000256" key="7">
    <source>
        <dbReference type="ARBA" id="ARBA00022833"/>
    </source>
</evidence>
<dbReference type="GO" id="GO:0004519">
    <property type="term" value="F:endonuclease activity"/>
    <property type="evidence" value="ECO:0007669"/>
    <property type="project" value="UniProtKB-KW"/>
</dbReference>
<name>A0A2M8F022_9BACT</name>
<dbReference type="AlphaFoldDB" id="A0A2M8F022"/>
<keyword evidence="3" id="KW-0540">Nuclease</keyword>
<protein>
    <recommendedName>
        <fullName evidence="10">rRNA maturation RNase YbeY</fullName>
    </recommendedName>
</protein>
<dbReference type="GO" id="GO:0046872">
    <property type="term" value="F:metal ion binding"/>
    <property type="evidence" value="ECO:0007669"/>
    <property type="project" value="UniProtKB-KW"/>
</dbReference>
<evidence type="ECO:0000313" key="9">
    <source>
        <dbReference type="Proteomes" id="UP000231383"/>
    </source>
</evidence>
<evidence type="ECO:0008006" key="10">
    <source>
        <dbReference type="Google" id="ProtNLM"/>
    </source>
</evidence>
<evidence type="ECO:0000256" key="1">
    <source>
        <dbReference type="ARBA" id="ARBA00001947"/>
    </source>
</evidence>
<evidence type="ECO:0000256" key="4">
    <source>
        <dbReference type="ARBA" id="ARBA00022723"/>
    </source>
</evidence>
<sequence>MINIFSSSRYKINKSSLEAFAQAELDKRHVAKSSALNIAFVGKRKMKDVANTYKHENVALPVLSFSYLTDPISTTDNVIGEVVICYPQAVLLAAEREKRVEKVMQSLIEHGIQNIFTK</sequence>
<comment type="caution">
    <text evidence="8">The sequence shown here is derived from an EMBL/GenBank/DDBJ whole genome shotgun (WGS) entry which is preliminary data.</text>
</comment>
<dbReference type="Gene3D" id="3.40.390.30">
    <property type="entry name" value="Metalloproteases ('zincins'), catalytic domain"/>
    <property type="match status" value="1"/>
</dbReference>
<dbReference type="Proteomes" id="UP000231383">
    <property type="component" value="Unassembled WGS sequence"/>
</dbReference>
<comment type="similarity">
    <text evidence="2">Belongs to the endoribonuclease YbeY family.</text>
</comment>
<organism evidence="8 9">
    <name type="scientific">Candidatus Roizmanbacteria bacterium CG_4_9_14_0_2_um_filter_39_13</name>
    <dbReference type="NCBI Taxonomy" id="1974839"/>
    <lineage>
        <taxon>Bacteria</taxon>
        <taxon>Candidatus Roizmaniibacteriota</taxon>
    </lineage>
</organism>
<keyword evidence="4" id="KW-0479">Metal-binding</keyword>
<dbReference type="SUPFAM" id="SSF55486">
    <property type="entry name" value="Metalloproteases ('zincins'), catalytic domain"/>
    <property type="match status" value="1"/>
</dbReference>
<proteinExistence type="inferred from homology"/>
<keyword evidence="7" id="KW-0862">Zinc</keyword>
<dbReference type="GO" id="GO:0006364">
    <property type="term" value="P:rRNA processing"/>
    <property type="evidence" value="ECO:0007669"/>
    <property type="project" value="InterPro"/>
</dbReference>
<keyword evidence="5" id="KW-0255">Endonuclease</keyword>
<reference evidence="9" key="1">
    <citation type="submission" date="2017-09" db="EMBL/GenBank/DDBJ databases">
        <title>Depth-based differentiation of microbial function through sediment-hosted aquifers and enrichment of novel symbionts in the deep terrestrial subsurface.</title>
        <authorList>
            <person name="Probst A.J."/>
            <person name="Ladd B."/>
            <person name="Jarett J.K."/>
            <person name="Geller-Mcgrath D.E."/>
            <person name="Sieber C.M.K."/>
            <person name="Emerson J.B."/>
            <person name="Anantharaman K."/>
            <person name="Thomas B.C."/>
            <person name="Malmstrom R."/>
            <person name="Stieglmeier M."/>
            <person name="Klingl A."/>
            <person name="Woyke T."/>
            <person name="Ryan C.M."/>
            <person name="Banfield J.F."/>
        </authorList>
    </citation>
    <scope>NUCLEOTIDE SEQUENCE [LARGE SCALE GENOMIC DNA]</scope>
</reference>
<accession>A0A2M8F022</accession>
<dbReference type="Pfam" id="PF02130">
    <property type="entry name" value="YbeY"/>
    <property type="match status" value="1"/>
</dbReference>
<keyword evidence="6" id="KW-0378">Hydrolase</keyword>
<dbReference type="InterPro" id="IPR002036">
    <property type="entry name" value="YbeY"/>
</dbReference>
<evidence type="ECO:0000256" key="6">
    <source>
        <dbReference type="ARBA" id="ARBA00022801"/>
    </source>
</evidence>
<dbReference type="NCBIfam" id="TIGR00043">
    <property type="entry name" value="rRNA maturation RNase YbeY"/>
    <property type="match status" value="1"/>
</dbReference>
<evidence type="ECO:0000256" key="5">
    <source>
        <dbReference type="ARBA" id="ARBA00022759"/>
    </source>
</evidence>
<comment type="cofactor">
    <cofactor evidence="1">
        <name>Zn(2+)</name>
        <dbReference type="ChEBI" id="CHEBI:29105"/>
    </cofactor>
</comment>
<evidence type="ECO:0000256" key="2">
    <source>
        <dbReference type="ARBA" id="ARBA00010875"/>
    </source>
</evidence>
<dbReference type="GO" id="GO:0004222">
    <property type="term" value="F:metalloendopeptidase activity"/>
    <property type="evidence" value="ECO:0007669"/>
    <property type="project" value="InterPro"/>
</dbReference>